<evidence type="ECO:0000313" key="2">
    <source>
        <dbReference type="Proteomes" id="UP000706525"/>
    </source>
</evidence>
<dbReference type="EMBL" id="CAJZAG010000008">
    <property type="protein sequence ID" value="CAG9178650.1"/>
    <property type="molecule type" value="Genomic_DNA"/>
</dbReference>
<dbReference type="SUPFAM" id="SSF140804">
    <property type="entry name" value="YidB-like"/>
    <property type="match status" value="1"/>
</dbReference>
<name>A0ABN7Z1I5_9BURK</name>
<organism evidence="1 2">
    <name type="scientific">Cupriavidus pampae</name>
    <dbReference type="NCBI Taxonomy" id="659251"/>
    <lineage>
        <taxon>Bacteria</taxon>
        <taxon>Pseudomonadati</taxon>
        <taxon>Pseudomonadota</taxon>
        <taxon>Betaproteobacteria</taxon>
        <taxon>Burkholderiales</taxon>
        <taxon>Burkholderiaceae</taxon>
        <taxon>Cupriavidus</taxon>
    </lineage>
</organism>
<keyword evidence="2" id="KW-1185">Reference proteome</keyword>
<dbReference type="RefSeq" id="WP_223991595.1">
    <property type="nucleotide sequence ID" value="NZ_CAJZAG010000008.1"/>
</dbReference>
<protein>
    <recommendedName>
        <fullName evidence="3">DUF937 domain-containing protein</fullName>
    </recommendedName>
</protein>
<evidence type="ECO:0000313" key="1">
    <source>
        <dbReference type="EMBL" id="CAG9178650.1"/>
    </source>
</evidence>
<accession>A0ABN7Z1I5</accession>
<dbReference type="InterPro" id="IPR027405">
    <property type="entry name" value="YidB-like"/>
</dbReference>
<proteinExistence type="predicted"/>
<dbReference type="Proteomes" id="UP000706525">
    <property type="component" value="Unassembled WGS sequence"/>
</dbReference>
<sequence>MGLLDSVLGGVLGQLGGAQKGDGQGQGAGGLDPKIMMALGLLAMMAMRHKGGGDPNAVDAGAAGAPGGLGGLGGGLGGVLGGMLGGGSAPAPGGLDLGSLLGGLLGGQGEAAGSAQAMGAAAGGIGALRNVLAQAGLGQQVDSWIGTGSNEAISPTELSNALGDSGALQSLAETTGMSHEDVAASLSAGLPELIDRLTPDGRVPDA</sequence>
<dbReference type="Gene3D" id="1.10.10.690">
    <property type="entry name" value="YidB-like"/>
    <property type="match status" value="1"/>
</dbReference>
<gene>
    <name evidence="1" type="ORF">LMG32289_04103</name>
</gene>
<comment type="caution">
    <text evidence="1">The sequence shown here is derived from an EMBL/GenBank/DDBJ whole genome shotgun (WGS) entry which is preliminary data.</text>
</comment>
<dbReference type="Pfam" id="PF20159">
    <property type="entry name" value="YidB"/>
    <property type="match status" value="1"/>
</dbReference>
<evidence type="ECO:0008006" key="3">
    <source>
        <dbReference type="Google" id="ProtNLM"/>
    </source>
</evidence>
<dbReference type="InterPro" id="IPR045372">
    <property type="entry name" value="YidB"/>
</dbReference>
<reference evidence="1 2" key="1">
    <citation type="submission" date="2021-08" db="EMBL/GenBank/DDBJ databases">
        <authorList>
            <person name="Peeters C."/>
        </authorList>
    </citation>
    <scope>NUCLEOTIDE SEQUENCE [LARGE SCALE GENOMIC DNA]</scope>
    <source>
        <strain evidence="1 2">LMG 32289</strain>
    </source>
</reference>